<proteinExistence type="predicted"/>
<dbReference type="AlphaFoldDB" id="A0AAN8SGB9"/>
<evidence type="ECO:0000313" key="2">
    <source>
        <dbReference type="EMBL" id="KAK6644362.1"/>
    </source>
</evidence>
<sequence>MQCCTNEELGVHNPGVCKSSPTGRGKKLNESLSECCENSDKSCQVRMRKFIVHSSQTSGDNVDDTDRLESEVNGTDNKDEFSEYCNFDEDEEVECSGELTNTGCDGNFEGTQEGTKTEQTSSRQSPRGADLMKEKNFPQNEMGGSSKPAKKSSTNDIIFGVPNKTVNNLLLIC</sequence>
<organism evidence="2 3">
    <name type="scientific">Polyplax serrata</name>
    <name type="common">Common mouse louse</name>
    <dbReference type="NCBI Taxonomy" id="468196"/>
    <lineage>
        <taxon>Eukaryota</taxon>
        <taxon>Metazoa</taxon>
        <taxon>Ecdysozoa</taxon>
        <taxon>Arthropoda</taxon>
        <taxon>Hexapoda</taxon>
        <taxon>Insecta</taxon>
        <taxon>Pterygota</taxon>
        <taxon>Neoptera</taxon>
        <taxon>Paraneoptera</taxon>
        <taxon>Psocodea</taxon>
        <taxon>Troctomorpha</taxon>
        <taxon>Phthiraptera</taxon>
        <taxon>Anoplura</taxon>
        <taxon>Polyplacidae</taxon>
        <taxon>Polyplax</taxon>
    </lineage>
</organism>
<feature type="region of interest" description="Disordered" evidence="1">
    <location>
        <begin position="55"/>
        <end position="81"/>
    </location>
</feature>
<name>A0AAN8SGB9_POLSC</name>
<evidence type="ECO:0000313" key="3">
    <source>
        <dbReference type="Proteomes" id="UP001372834"/>
    </source>
</evidence>
<protein>
    <submittedName>
        <fullName evidence="2">Uncharacterized protein</fullName>
    </submittedName>
</protein>
<feature type="compositionally biased region" description="Basic and acidic residues" evidence="1">
    <location>
        <begin position="64"/>
        <end position="81"/>
    </location>
</feature>
<comment type="caution">
    <text evidence="2">The sequence shown here is derived from an EMBL/GenBank/DDBJ whole genome shotgun (WGS) entry which is preliminary data.</text>
</comment>
<evidence type="ECO:0000256" key="1">
    <source>
        <dbReference type="SAM" id="MobiDB-lite"/>
    </source>
</evidence>
<reference evidence="2 3" key="1">
    <citation type="submission" date="2023-10" db="EMBL/GenBank/DDBJ databases">
        <title>Genomes of two closely related lineages of the louse Polyplax serrata with different host specificities.</title>
        <authorList>
            <person name="Martinu J."/>
            <person name="Tarabai H."/>
            <person name="Stefka J."/>
            <person name="Hypsa V."/>
        </authorList>
    </citation>
    <scope>NUCLEOTIDE SEQUENCE [LARGE SCALE GENOMIC DNA]</scope>
    <source>
        <strain evidence="2">HR10_N</strain>
    </source>
</reference>
<gene>
    <name evidence="2" type="ORF">RUM43_000629</name>
</gene>
<feature type="region of interest" description="Disordered" evidence="1">
    <location>
        <begin position="100"/>
        <end position="158"/>
    </location>
</feature>
<dbReference type="Proteomes" id="UP001372834">
    <property type="component" value="Unassembled WGS sequence"/>
</dbReference>
<dbReference type="EMBL" id="JAWJWE010000001">
    <property type="protein sequence ID" value="KAK6644362.1"/>
    <property type="molecule type" value="Genomic_DNA"/>
</dbReference>
<accession>A0AAN8SGB9</accession>
<feature type="compositionally biased region" description="Low complexity" evidence="1">
    <location>
        <begin position="109"/>
        <end position="120"/>
    </location>
</feature>